<comment type="caution">
    <text evidence="1">The sequence shown here is derived from an EMBL/GenBank/DDBJ whole genome shotgun (WGS) entry which is preliminary data.</text>
</comment>
<organism evidence="1 2">
    <name type="scientific">Limosilactobacillus rudii</name>
    <dbReference type="NCBI Taxonomy" id="2759755"/>
    <lineage>
        <taxon>Bacteria</taxon>
        <taxon>Bacillati</taxon>
        <taxon>Bacillota</taxon>
        <taxon>Bacilli</taxon>
        <taxon>Lactobacillales</taxon>
        <taxon>Lactobacillaceae</taxon>
        <taxon>Limosilactobacillus</taxon>
    </lineage>
</organism>
<gene>
    <name evidence="1" type="ORF">H5S09_02460</name>
</gene>
<keyword evidence="2" id="KW-1185">Reference proteome</keyword>
<dbReference type="AlphaFoldDB" id="A0A7W3YM75"/>
<proteinExistence type="predicted"/>
<dbReference type="EMBL" id="JACIVA010000037">
    <property type="protein sequence ID" value="MBB1096813.1"/>
    <property type="molecule type" value="Genomic_DNA"/>
</dbReference>
<name>A0A7W3YM75_9LACO</name>
<dbReference type="Proteomes" id="UP000517106">
    <property type="component" value="Unassembled WGS sequence"/>
</dbReference>
<reference evidence="1 2" key="1">
    <citation type="submission" date="2020-07" db="EMBL/GenBank/DDBJ databases">
        <title>Description of Limosilactobacillus balticus sp. nov., Limosilactobacillus agrestis sp. nov., Limosilactobacillus albertensis sp. nov., Limosilactobacillus rudii sp. nov., Limosilactobacillus fastidiosus sp. nov., five novel Limosilactobacillus species isolated from the vertebrate gastrointestinal tract, and proposal of 6 subspecies of Limosilactobacillus reuteri adapted to the gastrointestinal tract of specific vertebrate hosts.</title>
        <authorList>
            <person name="Li F."/>
            <person name="Cheng C."/>
            <person name="Zheng J."/>
            <person name="Quevedo R.M."/>
            <person name="Li J."/>
            <person name="Roos S."/>
            <person name="Gaenzle M.G."/>
            <person name="Walter J."/>
        </authorList>
    </citation>
    <scope>NUCLEOTIDE SEQUENCE [LARGE SCALE GENOMIC DNA]</scope>
    <source>
        <strain evidence="1 2">STM2_1</strain>
    </source>
</reference>
<evidence type="ECO:0000313" key="1">
    <source>
        <dbReference type="EMBL" id="MBB1096813.1"/>
    </source>
</evidence>
<evidence type="ECO:0000313" key="2">
    <source>
        <dbReference type="Proteomes" id="UP000517106"/>
    </source>
</evidence>
<protein>
    <submittedName>
        <fullName evidence="1">Uncharacterized protein</fullName>
    </submittedName>
</protein>
<sequence length="240" mass="28302">MLRRKIDMTDVANLRIDGVTDNFQVRWDNTLIVTAYDQEQTFILTVDGEQLILRRRLRDVLARFARENSIHSHEMHALYKLVGCRTRGYVAGHYRLVPTCGRTNDQVIYYMVHCLDNAAELVDDKRVEMLLKGKNETYHVQVDTSYRTFRRIVEAADQVAKIQLQIYEYCRYQYGKVNSRNVQERPYESDYCVIQAHQRRSEEVLLATILYIVNAAYEETFGEEISPEFAERIKRVINSF</sequence>
<accession>A0A7W3YM75</accession>